<organism evidence="1 2">
    <name type="scientific">Araneus ventricosus</name>
    <name type="common">Orbweaver spider</name>
    <name type="synonym">Epeira ventricosa</name>
    <dbReference type="NCBI Taxonomy" id="182803"/>
    <lineage>
        <taxon>Eukaryota</taxon>
        <taxon>Metazoa</taxon>
        <taxon>Ecdysozoa</taxon>
        <taxon>Arthropoda</taxon>
        <taxon>Chelicerata</taxon>
        <taxon>Arachnida</taxon>
        <taxon>Araneae</taxon>
        <taxon>Araneomorphae</taxon>
        <taxon>Entelegynae</taxon>
        <taxon>Araneoidea</taxon>
        <taxon>Araneidae</taxon>
        <taxon>Araneus</taxon>
    </lineage>
</organism>
<protein>
    <submittedName>
        <fullName evidence="1">Uncharacterized protein</fullName>
    </submittedName>
</protein>
<evidence type="ECO:0000313" key="2">
    <source>
        <dbReference type="Proteomes" id="UP000499080"/>
    </source>
</evidence>
<accession>A0A4Y2SBG0</accession>
<gene>
    <name evidence="1" type="ORF">AVEN_61192_1</name>
</gene>
<dbReference type="Proteomes" id="UP000499080">
    <property type="component" value="Unassembled WGS sequence"/>
</dbReference>
<keyword evidence="2" id="KW-1185">Reference proteome</keyword>
<proteinExistence type="predicted"/>
<comment type="caution">
    <text evidence="1">The sequence shown here is derived from an EMBL/GenBank/DDBJ whole genome shotgun (WGS) entry which is preliminary data.</text>
</comment>
<dbReference type="EMBL" id="BGPR01020545">
    <property type="protein sequence ID" value="GBN84926.1"/>
    <property type="molecule type" value="Genomic_DNA"/>
</dbReference>
<reference evidence="1 2" key="1">
    <citation type="journal article" date="2019" name="Sci. Rep.">
        <title>Orb-weaving spider Araneus ventricosus genome elucidates the spidroin gene catalogue.</title>
        <authorList>
            <person name="Kono N."/>
            <person name="Nakamura H."/>
            <person name="Ohtoshi R."/>
            <person name="Moran D.A.P."/>
            <person name="Shinohara A."/>
            <person name="Yoshida Y."/>
            <person name="Fujiwara M."/>
            <person name="Mori M."/>
            <person name="Tomita M."/>
            <person name="Arakawa K."/>
        </authorList>
    </citation>
    <scope>NUCLEOTIDE SEQUENCE [LARGE SCALE GENOMIC DNA]</scope>
</reference>
<sequence>MLLCRSYLEQKEPAKDVTRPVKSWKWIRQSIPASCYRYQIERWWLNSTRMKCCKAIREILINGGNEALVASRNNELQSYEKKIDESEDALISIGPCPVLSCTKHHETSKDVQMDEMDQYVDSDFKPVSPNHSAQIRSEKPKSPIKTANMFQNLMDLEDQVKENSPPRGLKFLFRPLI</sequence>
<name>A0A4Y2SBG0_ARAVE</name>
<dbReference type="AlphaFoldDB" id="A0A4Y2SBG0"/>
<evidence type="ECO:0000313" key="1">
    <source>
        <dbReference type="EMBL" id="GBN84926.1"/>
    </source>
</evidence>